<proteinExistence type="predicted"/>
<sequence>MHFVTGGAYNGKAKWIREQYRLTSAPHLWLSAYNNDKLPETLYHWSDNNIVIIEGIEQWIKAGAGSSEPEALLEEWTEILKVWLDWENMNPQRKLILAGTDITKGIVPTLESDRKWRDITGWVYQRIMGLADEADLVWYGVSLKLKEKGQRG</sequence>
<dbReference type="GO" id="GO:0009236">
    <property type="term" value="P:cobalamin biosynthetic process"/>
    <property type="evidence" value="ECO:0007669"/>
    <property type="project" value="UniProtKB-UniPathway"/>
</dbReference>
<name>A0A0M2T156_9BACI</name>
<comment type="caution">
    <text evidence="1">The sequence shown here is derived from an EMBL/GenBank/DDBJ whole genome shotgun (WGS) entry which is preliminary data.</text>
</comment>
<dbReference type="Gene3D" id="3.40.50.300">
    <property type="entry name" value="P-loop containing nucleotide triphosphate hydrolases"/>
    <property type="match status" value="1"/>
</dbReference>
<dbReference type="Pfam" id="PF02283">
    <property type="entry name" value="CobU"/>
    <property type="match status" value="1"/>
</dbReference>
<dbReference type="SUPFAM" id="SSF52540">
    <property type="entry name" value="P-loop containing nucleoside triphosphate hydrolases"/>
    <property type="match status" value="1"/>
</dbReference>
<evidence type="ECO:0000313" key="1">
    <source>
        <dbReference type="EMBL" id="KKK38560.1"/>
    </source>
</evidence>
<dbReference type="Proteomes" id="UP000034166">
    <property type="component" value="Unassembled WGS sequence"/>
</dbReference>
<dbReference type="AlphaFoldDB" id="A0A0M2T156"/>
<dbReference type="GO" id="GO:0043752">
    <property type="term" value="F:adenosylcobinamide kinase activity"/>
    <property type="evidence" value="ECO:0007669"/>
    <property type="project" value="InterPro"/>
</dbReference>
<evidence type="ECO:0000313" key="2">
    <source>
        <dbReference type="Proteomes" id="UP000034166"/>
    </source>
</evidence>
<dbReference type="GO" id="GO:0000166">
    <property type="term" value="F:nucleotide binding"/>
    <property type="evidence" value="ECO:0007669"/>
    <property type="project" value="InterPro"/>
</dbReference>
<keyword evidence="2" id="KW-1185">Reference proteome</keyword>
<dbReference type="InterPro" id="IPR003203">
    <property type="entry name" value="CobU/CobP"/>
</dbReference>
<organism evidence="1 2">
    <name type="scientific">Mesobacillus campisalis</name>
    <dbReference type="NCBI Taxonomy" id="1408103"/>
    <lineage>
        <taxon>Bacteria</taxon>
        <taxon>Bacillati</taxon>
        <taxon>Bacillota</taxon>
        <taxon>Bacilli</taxon>
        <taxon>Bacillales</taxon>
        <taxon>Bacillaceae</taxon>
        <taxon>Mesobacillus</taxon>
    </lineage>
</organism>
<dbReference type="EMBL" id="LAYY01000007">
    <property type="protein sequence ID" value="KKK38560.1"/>
    <property type="molecule type" value="Genomic_DNA"/>
</dbReference>
<dbReference type="PATRIC" id="fig|1408103.3.peg.1837"/>
<protein>
    <submittedName>
        <fullName evidence="1">Uncharacterized protein</fullName>
    </submittedName>
</protein>
<dbReference type="RefSeq" id="WP_046523252.1">
    <property type="nucleotide sequence ID" value="NZ_LAYY01000007.1"/>
</dbReference>
<reference evidence="1 2" key="1">
    <citation type="submission" date="2015-04" db="EMBL/GenBank/DDBJ databases">
        <title>Taxonomic description and genome sequence of Bacillus campisalis sp. nov., a novel member of the genus Bacillus isolated from solar saltern.</title>
        <authorList>
            <person name="Mathan Kumar R."/>
            <person name="Kaur G."/>
            <person name="Kumar A."/>
            <person name="Singh N.K."/>
            <person name="Kaur N."/>
            <person name="Kumar N."/>
            <person name="Mayilraj S."/>
        </authorList>
    </citation>
    <scope>NUCLEOTIDE SEQUENCE [LARGE SCALE GENOMIC DNA]</scope>
    <source>
        <strain evidence="1 2">SA2-6</strain>
    </source>
</reference>
<dbReference type="UniPathway" id="UPA00148">
    <property type="reaction ID" value="UER00236"/>
</dbReference>
<dbReference type="InterPro" id="IPR027417">
    <property type="entry name" value="P-loop_NTPase"/>
</dbReference>
<accession>A0A0M2T156</accession>
<gene>
    <name evidence="1" type="ORF">WQ57_08150</name>
</gene>